<evidence type="ECO:0000313" key="3">
    <source>
        <dbReference type="Proteomes" id="UP001501671"/>
    </source>
</evidence>
<organism evidence="2 3">
    <name type="scientific">Pigmentiphaga soli</name>
    <dbReference type="NCBI Taxonomy" id="1007095"/>
    <lineage>
        <taxon>Bacteria</taxon>
        <taxon>Pseudomonadati</taxon>
        <taxon>Pseudomonadota</taxon>
        <taxon>Betaproteobacteria</taxon>
        <taxon>Burkholderiales</taxon>
        <taxon>Alcaligenaceae</taxon>
        <taxon>Pigmentiphaga</taxon>
    </lineage>
</organism>
<proteinExistence type="predicted"/>
<protein>
    <submittedName>
        <fullName evidence="2">ABC transporter substrate-binding protein</fullName>
    </submittedName>
</protein>
<gene>
    <name evidence="2" type="ORF">GCM10023144_04810</name>
</gene>
<dbReference type="Pfam" id="PF13416">
    <property type="entry name" value="SBP_bac_8"/>
    <property type="match status" value="1"/>
</dbReference>
<accession>A0ABP8GGL7</accession>
<name>A0ABP8GGL7_9BURK</name>
<reference evidence="3" key="1">
    <citation type="journal article" date="2019" name="Int. J. Syst. Evol. Microbiol.">
        <title>The Global Catalogue of Microorganisms (GCM) 10K type strain sequencing project: providing services to taxonomists for standard genome sequencing and annotation.</title>
        <authorList>
            <consortium name="The Broad Institute Genomics Platform"/>
            <consortium name="The Broad Institute Genome Sequencing Center for Infectious Disease"/>
            <person name="Wu L."/>
            <person name="Ma J."/>
        </authorList>
    </citation>
    <scope>NUCLEOTIDE SEQUENCE [LARGE SCALE GENOMIC DNA]</scope>
    <source>
        <strain evidence="3">JCM 17666</strain>
    </source>
</reference>
<keyword evidence="1" id="KW-0732">Signal</keyword>
<keyword evidence="3" id="KW-1185">Reference proteome</keyword>
<evidence type="ECO:0000256" key="1">
    <source>
        <dbReference type="ARBA" id="ARBA00022729"/>
    </source>
</evidence>
<dbReference type="PANTHER" id="PTHR30006">
    <property type="entry name" value="THIAMINE-BINDING PERIPLASMIC PROTEIN-RELATED"/>
    <property type="match status" value="1"/>
</dbReference>
<sequence length="350" mass="38030">MKGAGAGIAVSFGSALGIASVARAAAPQAEDTLVISGVGGSTQRLIETQIFPQFSRTYGVKRLIYIAGNGSELLAKYRTERNRPSIDVAWVTSETTVDASRDGLLAQFDEALIPNAQAIPASMRSSPTALPVGVNAVGLLYNTEIFAEKGLPPPDSWLSLWKPEFKGHAGILTIGNTGAKALVAMLAHILTGDQRNLDAALDRLSALRPNLMDVFSSPGALDSAFQQRDVWLAPQVALRALQFRRAGVPIGFARPKEGFTGYRVETGVIKGAPHPKAAHAWIDYLLQAETQLKLERLLGYGPIRPDIQIDEDLKSYFPPATEVFSPDWSYLAEHRKALFDGWNQRVERQR</sequence>
<dbReference type="EMBL" id="BAABFO010000002">
    <property type="protein sequence ID" value="GAA4323761.1"/>
    <property type="molecule type" value="Genomic_DNA"/>
</dbReference>
<dbReference type="SUPFAM" id="SSF53850">
    <property type="entry name" value="Periplasmic binding protein-like II"/>
    <property type="match status" value="1"/>
</dbReference>
<evidence type="ECO:0000313" key="2">
    <source>
        <dbReference type="EMBL" id="GAA4323761.1"/>
    </source>
</evidence>
<dbReference type="InterPro" id="IPR006059">
    <property type="entry name" value="SBP"/>
</dbReference>
<comment type="caution">
    <text evidence="2">The sequence shown here is derived from an EMBL/GenBank/DDBJ whole genome shotgun (WGS) entry which is preliminary data.</text>
</comment>
<dbReference type="Gene3D" id="3.40.190.10">
    <property type="entry name" value="Periplasmic binding protein-like II"/>
    <property type="match status" value="2"/>
</dbReference>
<dbReference type="PANTHER" id="PTHR30006:SF2">
    <property type="entry name" value="ABC TRANSPORTER SUBSTRATE-BINDING PROTEIN"/>
    <property type="match status" value="1"/>
</dbReference>
<dbReference type="Proteomes" id="UP001501671">
    <property type="component" value="Unassembled WGS sequence"/>
</dbReference>